<name>A0A512BD53_9BACT</name>
<protein>
    <recommendedName>
        <fullName evidence="2">Secretion system C-terminal sorting domain-containing protein</fullName>
    </recommendedName>
</protein>
<keyword evidence="1" id="KW-0732">Signal</keyword>
<comment type="caution">
    <text evidence="3">The sequence shown here is derived from an EMBL/GenBank/DDBJ whole genome shotgun (WGS) entry which is preliminary data.</text>
</comment>
<dbReference type="EMBL" id="BJYT01000008">
    <property type="protein sequence ID" value="GEO09892.1"/>
    <property type="molecule type" value="Genomic_DNA"/>
</dbReference>
<sequence>MKSIYFLLLLGFSFQASAQVVTADPAVGALNLTDNITKLDRSRTISSLPVTLTVPVLNLSPYNSIPNNSTTIIIGLGSRLSLSPSFNLATARLSNYFSFVYNTSASQPRIIGTQIAAIPKDFIDSTSFEVVGKSSGSSAASVNFSINATANVDDEDGSNNAGSISYTVLITLPVTLSQFNALKTGCNIDVSFNSEEEKNASSYDIEVSKDGNSFVSIGEIPAANAGKYARSFPITESMKAPSLYVRVKSIDKDSRFVYSAVRKVAGNCDAPKTFGLSLFPNPVTVTKEITIVATEGLFAGKYDVSLIDMNGRTLQTRQLQLNNTSNFQFNLGNISSGHYLIKVINTAGGKSSAIHFQKN</sequence>
<organism evidence="3 4">
    <name type="scientific">Segetibacter aerophilus</name>
    <dbReference type="NCBI Taxonomy" id="670293"/>
    <lineage>
        <taxon>Bacteria</taxon>
        <taxon>Pseudomonadati</taxon>
        <taxon>Bacteroidota</taxon>
        <taxon>Chitinophagia</taxon>
        <taxon>Chitinophagales</taxon>
        <taxon>Chitinophagaceae</taxon>
        <taxon>Segetibacter</taxon>
    </lineage>
</organism>
<proteinExistence type="predicted"/>
<dbReference type="RefSeq" id="WP_147204006.1">
    <property type="nucleotide sequence ID" value="NZ_BJYT01000008.1"/>
</dbReference>
<dbReference type="Pfam" id="PF18962">
    <property type="entry name" value="Por_Secre_tail"/>
    <property type="match status" value="1"/>
</dbReference>
<evidence type="ECO:0000313" key="4">
    <source>
        <dbReference type="Proteomes" id="UP000321513"/>
    </source>
</evidence>
<evidence type="ECO:0000259" key="2">
    <source>
        <dbReference type="Pfam" id="PF18962"/>
    </source>
</evidence>
<evidence type="ECO:0000313" key="3">
    <source>
        <dbReference type="EMBL" id="GEO09892.1"/>
    </source>
</evidence>
<gene>
    <name evidence="3" type="ORF">SAE01_23880</name>
</gene>
<reference evidence="3 4" key="1">
    <citation type="submission" date="2019-07" db="EMBL/GenBank/DDBJ databases">
        <title>Whole genome shotgun sequence of Segetibacter aerophilus NBRC 106135.</title>
        <authorList>
            <person name="Hosoyama A."/>
            <person name="Uohara A."/>
            <person name="Ohji S."/>
            <person name="Ichikawa N."/>
        </authorList>
    </citation>
    <scope>NUCLEOTIDE SEQUENCE [LARGE SCALE GENOMIC DNA]</scope>
    <source>
        <strain evidence="3 4">NBRC 106135</strain>
    </source>
</reference>
<accession>A0A512BD53</accession>
<feature type="domain" description="Secretion system C-terminal sorting" evidence="2">
    <location>
        <begin position="278"/>
        <end position="347"/>
    </location>
</feature>
<dbReference type="Proteomes" id="UP000321513">
    <property type="component" value="Unassembled WGS sequence"/>
</dbReference>
<dbReference type="NCBIfam" id="TIGR04183">
    <property type="entry name" value="Por_Secre_tail"/>
    <property type="match status" value="1"/>
</dbReference>
<feature type="signal peptide" evidence="1">
    <location>
        <begin position="1"/>
        <end position="18"/>
    </location>
</feature>
<feature type="chain" id="PRO_5022126449" description="Secretion system C-terminal sorting domain-containing protein" evidence="1">
    <location>
        <begin position="19"/>
        <end position="359"/>
    </location>
</feature>
<dbReference type="AlphaFoldDB" id="A0A512BD53"/>
<dbReference type="InterPro" id="IPR026444">
    <property type="entry name" value="Secre_tail"/>
</dbReference>
<keyword evidence="4" id="KW-1185">Reference proteome</keyword>
<dbReference type="OrthoDB" id="665228at2"/>
<evidence type="ECO:0000256" key="1">
    <source>
        <dbReference type="SAM" id="SignalP"/>
    </source>
</evidence>